<organism evidence="1 2">
    <name type="scientific">Cyphomyrmex costatus</name>
    <dbReference type="NCBI Taxonomy" id="456900"/>
    <lineage>
        <taxon>Eukaryota</taxon>
        <taxon>Metazoa</taxon>
        <taxon>Ecdysozoa</taxon>
        <taxon>Arthropoda</taxon>
        <taxon>Hexapoda</taxon>
        <taxon>Insecta</taxon>
        <taxon>Pterygota</taxon>
        <taxon>Neoptera</taxon>
        <taxon>Endopterygota</taxon>
        <taxon>Hymenoptera</taxon>
        <taxon>Apocrita</taxon>
        <taxon>Aculeata</taxon>
        <taxon>Formicoidea</taxon>
        <taxon>Formicidae</taxon>
        <taxon>Myrmicinae</taxon>
        <taxon>Cyphomyrmex</taxon>
    </lineage>
</organism>
<evidence type="ECO:0000313" key="1">
    <source>
        <dbReference type="EMBL" id="KYN06555.1"/>
    </source>
</evidence>
<keyword evidence="2" id="KW-1185">Reference proteome</keyword>
<gene>
    <name evidence="1" type="ORF">ALC62_02634</name>
</gene>
<dbReference type="Proteomes" id="UP000078542">
    <property type="component" value="Unassembled WGS sequence"/>
</dbReference>
<dbReference type="AlphaFoldDB" id="A0A195D0W9"/>
<name>A0A195D0W9_9HYME</name>
<reference evidence="1 2" key="1">
    <citation type="submission" date="2016-03" db="EMBL/GenBank/DDBJ databases">
        <title>Cyphomyrmex costatus WGS genome.</title>
        <authorList>
            <person name="Nygaard S."/>
            <person name="Hu H."/>
            <person name="Boomsma J."/>
            <person name="Zhang G."/>
        </authorList>
    </citation>
    <scope>NUCLEOTIDE SEQUENCE [LARGE SCALE GENOMIC DNA]</scope>
    <source>
        <strain evidence="1">MS0001</strain>
        <tissue evidence="1">Whole body</tissue>
    </source>
</reference>
<dbReference type="EMBL" id="KQ977004">
    <property type="protein sequence ID" value="KYN06555.1"/>
    <property type="molecule type" value="Genomic_DNA"/>
</dbReference>
<proteinExistence type="predicted"/>
<evidence type="ECO:0000313" key="2">
    <source>
        <dbReference type="Proteomes" id="UP000078542"/>
    </source>
</evidence>
<protein>
    <submittedName>
        <fullName evidence="1">Uncharacterized protein</fullName>
    </submittedName>
</protein>
<accession>A0A195D0W9</accession>
<sequence length="112" mass="12296">MATGGFASTTRPRCNYSLALTVRGVVSSSDPQEGTGRNVRITLQSTDTSLAEMPGHCVSNLVGRLRLCVSFGKLRAPGLAADWWCHLTPSRGTTMKLHRRGKFESLETRQCW</sequence>